<gene>
    <name evidence="2" type="primary">gspK</name>
    <name evidence="2" type="ORF">PAM7066_01311</name>
</gene>
<organism evidence="2 3">
    <name type="scientific">Palleronia marisminoris</name>
    <dbReference type="NCBI Taxonomy" id="315423"/>
    <lineage>
        <taxon>Bacteria</taxon>
        <taxon>Pseudomonadati</taxon>
        <taxon>Pseudomonadota</taxon>
        <taxon>Alphaproteobacteria</taxon>
        <taxon>Rhodobacterales</taxon>
        <taxon>Roseobacteraceae</taxon>
        <taxon>Palleronia</taxon>
    </lineage>
</organism>
<evidence type="ECO:0000259" key="1">
    <source>
        <dbReference type="Pfam" id="PF01869"/>
    </source>
</evidence>
<feature type="domain" description="ATPase BadF/BadG/BcrA/BcrD type" evidence="1">
    <location>
        <begin position="10"/>
        <end position="238"/>
    </location>
</feature>
<sequence length="298" mass="30421">MRQMIDVVVIDGGGTGTRLRALGADGTSVAEATSGPSSLTLGVEQAWRNVAAGLDALGDGSDLTGARLVCGLAGGRSRERQAQFRALGRDATTDIVIVTDGFASLLGAHGGQPGVVLAVGTGVAAYALGRDGRVSSASAWGFSIGDEGSGAWIGRRAVSLLSRHMDGRLSETSALFDALRSRVGGDFDAVQTWLSNANATKFASLAPVVIDTAAAGDDVAMGIMHDATAELELAIAAIDDGGPISLLGGLAPVFATRLSDRLAARLRPPQGNALDGLALMARRGWRDEVVPGEQHHDG</sequence>
<dbReference type="OrthoDB" id="63487at2"/>
<dbReference type="CDD" id="cd24082">
    <property type="entry name" value="ASKHA_NBD_GspK-like"/>
    <property type="match status" value="1"/>
</dbReference>
<reference evidence="2 3" key="1">
    <citation type="submission" date="2017-03" db="EMBL/GenBank/DDBJ databases">
        <authorList>
            <person name="Afonso C.L."/>
            <person name="Miller P.J."/>
            <person name="Scott M.A."/>
            <person name="Spackman E."/>
            <person name="Goraichik I."/>
            <person name="Dimitrov K.M."/>
            <person name="Suarez D.L."/>
            <person name="Swayne D.E."/>
        </authorList>
    </citation>
    <scope>NUCLEOTIDE SEQUENCE [LARGE SCALE GENOMIC DNA]</scope>
    <source>
        <strain evidence="2 3">CECT 7066</strain>
    </source>
</reference>
<dbReference type="SUPFAM" id="SSF53067">
    <property type="entry name" value="Actin-like ATPase domain"/>
    <property type="match status" value="2"/>
</dbReference>
<dbReference type="PANTHER" id="PTHR43190">
    <property type="entry name" value="N-ACETYL-D-GLUCOSAMINE KINASE"/>
    <property type="match status" value="1"/>
</dbReference>
<dbReference type="EMBL" id="FWFV01000003">
    <property type="protein sequence ID" value="SLN32129.1"/>
    <property type="molecule type" value="Genomic_DNA"/>
</dbReference>
<dbReference type="GO" id="GO:0047931">
    <property type="term" value="F:glucosamine kinase activity"/>
    <property type="evidence" value="ECO:0007669"/>
    <property type="project" value="UniProtKB-EC"/>
</dbReference>
<dbReference type="Pfam" id="PF01869">
    <property type="entry name" value="BcrAD_BadFG"/>
    <property type="match status" value="1"/>
</dbReference>
<name>A0A1Y5S402_9RHOB</name>
<evidence type="ECO:0000313" key="3">
    <source>
        <dbReference type="Proteomes" id="UP000193870"/>
    </source>
</evidence>
<dbReference type="InterPro" id="IPR043129">
    <property type="entry name" value="ATPase_NBD"/>
</dbReference>
<dbReference type="InterPro" id="IPR052519">
    <property type="entry name" value="Euk-type_GlcNAc_Kinase"/>
</dbReference>
<dbReference type="Gene3D" id="3.30.420.40">
    <property type="match status" value="2"/>
</dbReference>
<dbReference type="Proteomes" id="UP000193870">
    <property type="component" value="Unassembled WGS sequence"/>
</dbReference>
<dbReference type="PANTHER" id="PTHR43190:SF3">
    <property type="entry name" value="N-ACETYL-D-GLUCOSAMINE KINASE"/>
    <property type="match status" value="1"/>
</dbReference>
<dbReference type="AlphaFoldDB" id="A0A1Y5S402"/>
<dbReference type="EC" id="2.7.1.8" evidence="2"/>
<proteinExistence type="predicted"/>
<keyword evidence="2" id="KW-0418">Kinase</keyword>
<keyword evidence="2" id="KW-0808">Transferase</keyword>
<dbReference type="STRING" id="315423.SAMN04488020_10331"/>
<accession>A0A1Y5S402</accession>
<dbReference type="RefSeq" id="WP_085853336.1">
    <property type="nucleotide sequence ID" value="NZ_FOPF01000003.1"/>
</dbReference>
<dbReference type="InterPro" id="IPR002731">
    <property type="entry name" value="ATPase_BadF"/>
</dbReference>
<protein>
    <submittedName>
        <fullName evidence="2">Glucosamine kinase GspK</fullName>
        <ecNumber evidence="2">2.7.1.8</ecNumber>
    </submittedName>
</protein>
<evidence type="ECO:0000313" key="2">
    <source>
        <dbReference type="EMBL" id="SLN32129.1"/>
    </source>
</evidence>
<keyword evidence="3" id="KW-1185">Reference proteome</keyword>